<accession>A0A5F7ZVZ6</accession>
<reference evidence="1" key="3">
    <citation type="submission" date="2025-08" db="UniProtKB">
        <authorList>
            <consortium name="Ensembl"/>
        </authorList>
    </citation>
    <scope>IDENTIFICATION</scope>
    <source>
        <strain evidence="1">17573</strain>
    </source>
</reference>
<reference evidence="1" key="4">
    <citation type="submission" date="2025-09" db="UniProtKB">
        <authorList>
            <consortium name="Ensembl"/>
        </authorList>
    </citation>
    <scope>IDENTIFICATION</scope>
    <source>
        <strain evidence="1">17573</strain>
    </source>
</reference>
<dbReference type="InParanoid" id="A0A5F7ZVZ6"/>
<dbReference type="Ensembl" id="ENSMMUT00000108441.1">
    <property type="protein sequence ID" value="ENSMMUP00000069343.1"/>
    <property type="gene ID" value="ENSMMUG00000053159.1"/>
</dbReference>
<evidence type="ECO:0000313" key="1">
    <source>
        <dbReference type="Ensembl" id="ENSMMUP00000069343.1"/>
    </source>
</evidence>
<dbReference type="PANTHER" id="PTHR12138:SF135">
    <property type="entry name" value="SAM DOMAIN-CONTAINING PROTEIN"/>
    <property type="match status" value="1"/>
</dbReference>
<sequence length="168" mass="18788">MFPSRPSSAFGQMLTDGSDWHGMLFQKHSCIFFFGQFHSCSPGWKCDAAISACCNFCLRGSSDSPASASRVAGITVGCHHAWLIFCIFSRNEVSPCLPGWCQNPDLRRSTHLGLPKCWDYRREPPCLITHIFLIKTICLCLSSTADLLSLFSRSIAICSHFCILWMLL</sequence>
<reference evidence="2" key="1">
    <citation type="journal article" date="2007" name="Science">
        <title>Evolutionary and biomedical insights from the rhesus macaque genome.</title>
        <authorList>
            <person name="Gibbs R.A."/>
            <person name="Rogers J."/>
            <person name="Katze M.G."/>
            <person name="Bumgarner R."/>
            <person name="Weinstock G.M."/>
            <person name="Mardis E.R."/>
            <person name="Remington K.A."/>
            <person name="Strausberg R.L."/>
            <person name="Venter J.C."/>
            <person name="Wilson R.K."/>
            <person name="Batzer M.A."/>
            <person name="Bustamante C.D."/>
            <person name="Eichler E.E."/>
            <person name="Hahn M.W."/>
            <person name="Hardison R.C."/>
            <person name="Makova K.D."/>
            <person name="Miller W."/>
            <person name="Milosavljevic A."/>
            <person name="Palermo R.E."/>
            <person name="Siepel A."/>
            <person name="Sikela J.M."/>
            <person name="Attaway T."/>
            <person name="Bell S."/>
            <person name="Bernard K.E."/>
            <person name="Buhay C.J."/>
            <person name="Chandrabose M.N."/>
            <person name="Dao M."/>
            <person name="Davis C."/>
            <person name="Delehaunty K.D."/>
            <person name="Ding Y."/>
            <person name="Dinh H.H."/>
            <person name="Dugan-Rocha S."/>
            <person name="Fulton L.A."/>
            <person name="Gabisi R.A."/>
            <person name="Garner T.T."/>
            <person name="Godfrey J."/>
            <person name="Hawes A.C."/>
            <person name="Hernandez J."/>
            <person name="Hines S."/>
            <person name="Holder M."/>
            <person name="Hume J."/>
            <person name="Jhangiani S.N."/>
            <person name="Joshi V."/>
            <person name="Khan Z.M."/>
            <person name="Kirkness E.F."/>
            <person name="Cree A."/>
            <person name="Fowler R.G."/>
            <person name="Lee S."/>
            <person name="Lewis L.R."/>
            <person name="Li Z."/>
            <person name="Liu Y.-S."/>
            <person name="Moore S.M."/>
            <person name="Muzny D."/>
            <person name="Nazareth L.V."/>
            <person name="Ngo D.N."/>
            <person name="Okwuonu G.O."/>
            <person name="Pai G."/>
            <person name="Parker D."/>
            <person name="Paul H.A."/>
            <person name="Pfannkoch C."/>
            <person name="Pohl C.S."/>
            <person name="Rogers Y.-H.C."/>
            <person name="Ruiz S.J."/>
            <person name="Sabo A."/>
            <person name="Santibanez J."/>
            <person name="Schneider B.W."/>
            <person name="Smith S.M."/>
            <person name="Sodergren E."/>
            <person name="Svatek A.F."/>
            <person name="Utterback T.R."/>
            <person name="Vattathil S."/>
            <person name="Warren W."/>
            <person name="White C.S."/>
            <person name="Chinwalla A.T."/>
            <person name="Feng Y."/>
            <person name="Halpern A.L."/>
            <person name="Hillier L.W."/>
            <person name="Huang X."/>
            <person name="Minx P."/>
            <person name="Nelson J.O."/>
            <person name="Pepin K.H."/>
            <person name="Qin X."/>
            <person name="Sutton G.G."/>
            <person name="Venter E."/>
            <person name="Walenz B.P."/>
            <person name="Wallis J.W."/>
            <person name="Worley K.C."/>
            <person name="Yang S.-P."/>
            <person name="Jones S.M."/>
            <person name="Marra M.A."/>
            <person name="Rocchi M."/>
            <person name="Schein J.E."/>
            <person name="Baertsch R."/>
            <person name="Clarke L."/>
            <person name="Csuros M."/>
            <person name="Glasscock J."/>
            <person name="Harris R.A."/>
            <person name="Havlak P."/>
            <person name="Jackson A.R."/>
            <person name="Jiang H."/>
            <person name="Liu Y."/>
            <person name="Messina D.N."/>
            <person name="Shen Y."/>
            <person name="Song H.X.-Z."/>
            <person name="Wylie T."/>
            <person name="Zhang L."/>
            <person name="Birney E."/>
            <person name="Han K."/>
            <person name="Konkel M.K."/>
            <person name="Lee J."/>
            <person name="Smit A.F.A."/>
            <person name="Ullmer B."/>
            <person name="Wang H."/>
            <person name="Xing J."/>
            <person name="Burhans R."/>
            <person name="Cheng Z."/>
            <person name="Karro J.E."/>
            <person name="Ma J."/>
            <person name="Raney B."/>
            <person name="She X."/>
            <person name="Cox M.J."/>
            <person name="Demuth J.P."/>
            <person name="Dumas L.J."/>
            <person name="Han S.-G."/>
            <person name="Hopkins J."/>
            <person name="Karimpour-Fard A."/>
            <person name="Kim Y.H."/>
            <person name="Pollack J.R."/>
            <person name="Vinar T."/>
            <person name="Addo-Quaye C."/>
            <person name="Degenhardt J."/>
            <person name="Denby A."/>
            <person name="Hubisz M.J."/>
            <person name="Indap A."/>
            <person name="Kosiol C."/>
            <person name="Lahn B.T."/>
            <person name="Lawson H.A."/>
            <person name="Marklein A."/>
            <person name="Nielsen R."/>
            <person name="Vallender E.J."/>
            <person name="Clark A.G."/>
            <person name="Ferguson B."/>
            <person name="Hernandez R.D."/>
            <person name="Hirani K."/>
            <person name="Kehrer-Sawatzki H."/>
            <person name="Kolb J."/>
            <person name="Patil S."/>
            <person name="Pu L.-L."/>
            <person name="Ren Y."/>
            <person name="Smith D.G."/>
            <person name="Wheeler D.A."/>
            <person name="Schenck I."/>
            <person name="Ball E.V."/>
            <person name="Chen R."/>
            <person name="Cooper D.N."/>
            <person name="Giardine B."/>
            <person name="Hsu F."/>
            <person name="Kent W.J."/>
            <person name="Lesk A."/>
            <person name="Nelson D.L."/>
            <person name="O'brien W.E."/>
            <person name="Pruefer K."/>
            <person name="Stenson P.D."/>
            <person name="Wallace J.C."/>
            <person name="Ke H."/>
            <person name="Liu X.-M."/>
            <person name="Wang P."/>
            <person name="Xiang A.P."/>
            <person name="Yang F."/>
            <person name="Barber G.P."/>
            <person name="Haussler D."/>
            <person name="Karolchik D."/>
            <person name="Kern A.D."/>
            <person name="Kuhn R.M."/>
            <person name="Smith K.E."/>
            <person name="Zwieg A.S."/>
        </authorList>
    </citation>
    <scope>NUCLEOTIDE SEQUENCE [LARGE SCALE GENOMIC DNA]</scope>
    <source>
        <strain evidence="2">17573</strain>
    </source>
</reference>
<dbReference type="GeneTree" id="ENSGT01150000287196"/>
<dbReference type="VEuPathDB" id="HostDB:ENSMMUG00000053159"/>
<reference evidence="1" key="2">
    <citation type="submission" date="2019-01" db="EMBL/GenBank/DDBJ databases">
        <authorList>
            <person name="Graves T."/>
            <person name="Eichler E.E."/>
            <person name="Wilson R.K."/>
        </authorList>
    </citation>
    <scope>NUCLEOTIDE SEQUENCE [LARGE SCALE GENOMIC DNA]</scope>
    <source>
        <strain evidence="1">17573</strain>
    </source>
</reference>
<dbReference type="AlphaFoldDB" id="A0A5F7ZVZ6"/>
<keyword evidence="2" id="KW-1185">Reference proteome</keyword>
<name>A0A5F7ZVZ6_MACMU</name>
<organism evidence="1 2">
    <name type="scientific">Macaca mulatta</name>
    <name type="common">Rhesus macaque</name>
    <dbReference type="NCBI Taxonomy" id="9544"/>
    <lineage>
        <taxon>Eukaryota</taxon>
        <taxon>Metazoa</taxon>
        <taxon>Chordata</taxon>
        <taxon>Craniata</taxon>
        <taxon>Vertebrata</taxon>
        <taxon>Euteleostomi</taxon>
        <taxon>Mammalia</taxon>
        <taxon>Eutheria</taxon>
        <taxon>Euarchontoglires</taxon>
        <taxon>Primates</taxon>
        <taxon>Haplorrhini</taxon>
        <taxon>Catarrhini</taxon>
        <taxon>Cercopithecidae</taxon>
        <taxon>Cercopithecinae</taxon>
        <taxon>Macaca</taxon>
    </lineage>
</organism>
<proteinExistence type="predicted"/>
<evidence type="ECO:0000313" key="2">
    <source>
        <dbReference type="Proteomes" id="UP000006718"/>
    </source>
</evidence>
<dbReference type="Proteomes" id="UP000006718">
    <property type="component" value="Chromosome 19"/>
</dbReference>
<dbReference type="Bgee" id="ENSMMUG00000053159">
    <property type="expression patterns" value="Expressed in testis and 16 other cell types or tissues"/>
</dbReference>
<protein>
    <submittedName>
        <fullName evidence="1">Uncharacterized protein</fullName>
    </submittedName>
</protein>
<dbReference type="PANTHER" id="PTHR12138">
    <property type="entry name" value="PRIMATE-EXPANDED PROTEIN FAMILY"/>
    <property type="match status" value="1"/>
</dbReference>